<dbReference type="RefSeq" id="XP_003097085.2">
    <property type="nucleotide sequence ID" value="XM_003097037.2"/>
</dbReference>
<evidence type="ECO:0000259" key="1">
    <source>
        <dbReference type="PROSITE" id="PS50181"/>
    </source>
</evidence>
<dbReference type="EMBL" id="DS268519">
    <property type="protein sequence ID" value="EFO85076.1"/>
    <property type="molecule type" value="Genomic_DNA"/>
</dbReference>
<dbReference type="Proteomes" id="UP000008281">
    <property type="component" value="Unassembled WGS sequence"/>
</dbReference>
<reference evidence="2" key="1">
    <citation type="submission" date="2007-07" db="EMBL/GenBank/DDBJ databases">
        <title>PCAP assembly of the Caenorhabditis remanei genome.</title>
        <authorList>
            <consortium name="The Caenorhabditis remanei Sequencing Consortium"/>
            <person name="Wilson R.K."/>
        </authorList>
    </citation>
    <scope>NUCLEOTIDE SEQUENCE [LARGE SCALE GENOMIC DNA]</scope>
    <source>
        <strain evidence="2">PB4641</strain>
    </source>
</reference>
<dbReference type="GeneID" id="9827698"/>
<sequence>MASPFPLLRLPRLALFDVFKSLSIGEKIKLSICSKKISNQINNARLYSQKVIVDLDMLNHGIRVCSENNEDKFDIFTKPGSAKSRHNSSTKHLSISCCRLRGTAILTKIRFVSVIQHLLKMFQCKFSIRISCDCGSSYHPTIFELFDLQLEVKTLIVNLDGSKDENLLWNQMFSKFGMVEDVYISTIFDSDSSPVCTSWPQKIVILNSEWFTLDTLLACTCTSITLEGPSLDLEVMFMKWKAGGFPNLKYLKIHGENIESIATTILGMKLSEMNLLELDGMVIQTDDGSKKATIRIGFCLNFHRIEMSVTPFE</sequence>
<dbReference type="PANTHER" id="PTHR21503">
    <property type="entry name" value="F-BOX-CONTAINING HYPOTHETICAL PROTEIN C.ELEGANS"/>
    <property type="match status" value="1"/>
</dbReference>
<evidence type="ECO:0000313" key="3">
    <source>
        <dbReference type="Proteomes" id="UP000008281"/>
    </source>
</evidence>
<dbReference type="HOGENOM" id="CLU_028840_6_0_1"/>
<dbReference type="KEGG" id="crq:GCK72_003148"/>
<gene>
    <name evidence="2" type="ORF">CRE_22012</name>
</gene>
<dbReference type="InterPro" id="IPR001810">
    <property type="entry name" value="F-box_dom"/>
</dbReference>
<dbReference type="Pfam" id="PF07735">
    <property type="entry name" value="FBA_2"/>
    <property type="match status" value="1"/>
</dbReference>
<dbReference type="Pfam" id="PF00646">
    <property type="entry name" value="F-box"/>
    <property type="match status" value="1"/>
</dbReference>
<accession>E3N3D6</accession>
<proteinExistence type="predicted"/>
<feature type="domain" description="F-box" evidence="1">
    <location>
        <begin position="4"/>
        <end position="50"/>
    </location>
</feature>
<evidence type="ECO:0000313" key="2">
    <source>
        <dbReference type="EMBL" id="EFO85076.1"/>
    </source>
</evidence>
<dbReference type="InParanoid" id="E3N3D6"/>
<dbReference type="PANTHER" id="PTHR21503:SF52">
    <property type="entry name" value="F-BOX DOMAIN-CONTAINING PROTEIN"/>
    <property type="match status" value="1"/>
</dbReference>
<dbReference type="CTD" id="9827698"/>
<keyword evidence="3" id="KW-1185">Reference proteome</keyword>
<name>E3N3D6_CAERE</name>
<dbReference type="PROSITE" id="PS50181">
    <property type="entry name" value="FBOX"/>
    <property type="match status" value="1"/>
</dbReference>
<organism evidence="3">
    <name type="scientific">Caenorhabditis remanei</name>
    <name type="common">Caenorhabditis vulgaris</name>
    <dbReference type="NCBI Taxonomy" id="31234"/>
    <lineage>
        <taxon>Eukaryota</taxon>
        <taxon>Metazoa</taxon>
        <taxon>Ecdysozoa</taxon>
        <taxon>Nematoda</taxon>
        <taxon>Chromadorea</taxon>
        <taxon>Rhabditida</taxon>
        <taxon>Rhabditina</taxon>
        <taxon>Rhabditomorpha</taxon>
        <taxon>Rhabditoidea</taxon>
        <taxon>Rhabditidae</taxon>
        <taxon>Peloderinae</taxon>
        <taxon>Caenorhabditis</taxon>
    </lineage>
</organism>
<dbReference type="InterPro" id="IPR012885">
    <property type="entry name" value="F-box_Sdz-33"/>
</dbReference>
<protein>
    <recommendedName>
        <fullName evidence="1">F-box domain-containing protein</fullName>
    </recommendedName>
</protein>
<dbReference type="AlphaFoldDB" id="E3N3D6"/>